<dbReference type="eggNOG" id="ENOG5031HWF">
    <property type="taxonomic scope" value="Bacteria"/>
</dbReference>
<dbReference type="PATRIC" id="fig|1115803.3.peg.1638"/>
<dbReference type="Proteomes" id="UP000007814">
    <property type="component" value="Unassembled WGS sequence"/>
</dbReference>
<evidence type="ECO:0000313" key="3">
    <source>
        <dbReference type="Proteomes" id="UP000007814"/>
    </source>
</evidence>
<gene>
    <name evidence="2" type="ORF">HMPREF1129_2075</name>
</gene>
<sequence length="178" mass="19119">MSAPGAGILLALSGDDADILRVLSQAGSGLCIVRRCADLPELLSAGMAGLASFALLDTGFDEIDRTVLDRLTRAGLSGLLLVEAREEERWRSAGWPILRRDTAPSRICSTVQDLVRRSLTDVGASGPSTAGPRPRPRRARRRRAGDAGRAGSDERRLAECRDTCLGRLGRRRSGDRLA</sequence>
<evidence type="ECO:0000256" key="1">
    <source>
        <dbReference type="SAM" id="MobiDB-lite"/>
    </source>
</evidence>
<name>J2ZPP0_ACTNH</name>
<feature type="compositionally biased region" description="Basic residues" evidence="1">
    <location>
        <begin position="134"/>
        <end position="143"/>
    </location>
</feature>
<proteinExistence type="predicted"/>
<evidence type="ECO:0000313" key="2">
    <source>
        <dbReference type="EMBL" id="EJN84525.1"/>
    </source>
</evidence>
<comment type="caution">
    <text evidence="2">The sequence shown here is derived from an EMBL/GenBank/DDBJ whole genome shotgun (WGS) entry which is preliminary data.</text>
</comment>
<dbReference type="AlphaFoldDB" id="J2ZPP0"/>
<organism evidence="2 3">
    <name type="scientific">Actinomyces naeslundii (strain ATCC 12104 / DSM 43013 / CCUG 2238 / JCM 8349 / NCTC 10301 / Howell 279)</name>
    <dbReference type="NCBI Taxonomy" id="1115803"/>
    <lineage>
        <taxon>Bacteria</taxon>
        <taxon>Bacillati</taxon>
        <taxon>Actinomycetota</taxon>
        <taxon>Actinomycetes</taxon>
        <taxon>Actinomycetales</taxon>
        <taxon>Actinomycetaceae</taxon>
        <taxon>Actinomyces</taxon>
    </lineage>
</organism>
<dbReference type="RefSeq" id="WP_003783511.1">
    <property type="nucleotide sequence ID" value="NZ_ALJK01000148.1"/>
</dbReference>
<reference evidence="2 3" key="1">
    <citation type="submission" date="2012-07" db="EMBL/GenBank/DDBJ databases">
        <authorList>
            <person name="Durkin A.S."/>
            <person name="McCorrison J."/>
            <person name="Torralba M."/>
            <person name="Gillis M."/>
            <person name="Methe B."/>
            <person name="Sutton G."/>
            <person name="Nelson K.E."/>
        </authorList>
    </citation>
    <scope>NUCLEOTIDE SEQUENCE [LARGE SCALE GENOMIC DNA]</scope>
    <source>
        <strain evidence="3">ATCC 12104 / DSM 43013 / CCUG 2238 / JCM 8349 / NCTC 10301 / Howell 279</strain>
    </source>
</reference>
<dbReference type="EMBL" id="ALJK01000148">
    <property type="protein sequence ID" value="EJN84525.1"/>
    <property type="molecule type" value="Genomic_DNA"/>
</dbReference>
<feature type="region of interest" description="Disordered" evidence="1">
    <location>
        <begin position="119"/>
        <end position="155"/>
    </location>
</feature>
<accession>J2ZPP0</accession>
<protein>
    <submittedName>
        <fullName evidence="2">Uncharacterized protein</fullName>
    </submittedName>
</protein>